<dbReference type="GO" id="GO:0045910">
    <property type="term" value="P:negative regulation of DNA recombination"/>
    <property type="evidence" value="ECO:0007669"/>
    <property type="project" value="InterPro"/>
</dbReference>
<evidence type="ECO:0000313" key="8">
    <source>
        <dbReference type="Proteomes" id="UP000291124"/>
    </source>
</evidence>
<name>A0A4V1AGA5_9FLAO</name>
<dbReference type="PANTHER" id="PTHR48466:SF2">
    <property type="entry name" value="OS10G0509000 PROTEIN"/>
    <property type="match status" value="1"/>
</dbReference>
<gene>
    <name evidence="7" type="ORF">E1750_00635</name>
</gene>
<dbReference type="SMART" id="SM00533">
    <property type="entry name" value="MUTSd"/>
    <property type="match status" value="1"/>
</dbReference>
<evidence type="ECO:0000256" key="1">
    <source>
        <dbReference type="ARBA" id="ARBA00022741"/>
    </source>
</evidence>
<evidence type="ECO:0000313" key="7">
    <source>
        <dbReference type="EMBL" id="QBN17362.1"/>
    </source>
</evidence>
<protein>
    <submittedName>
        <fullName evidence="7">DNA mismatch repair protein MutS</fullName>
    </submittedName>
</protein>
<dbReference type="Proteomes" id="UP000291124">
    <property type="component" value="Chromosome"/>
</dbReference>
<dbReference type="PIRSF" id="PIRSF005814">
    <property type="entry name" value="MutS_YshD"/>
    <property type="match status" value="1"/>
</dbReference>
<dbReference type="GO" id="GO:0016887">
    <property type="term" value="F:ATP hydrolysis activity"/>
    <property type="evidence" value="ECO:0007669"/>
    <property type="project" value="InterPro"/>
</dbReference>
<dbReference type="NCBIfam" id="TIGR01069">
    <property type="entry name" value="mutS2"/>
    <property type="match status" value="1"/>
</dbReference>
<dbReference type="InterPro" id="IPR036187">
    <property type="entry name" value="DNA_mismatch_repair_MutS_sf"/>
</dbReference>
<dbReference type="GO" id="GO:0140664">
    <property type="term" value="F:ATP-dependent DNA damage sensor activity"/>
    <property type="evidence" value="ECO:0007669"/>
    <property type="project" value="InterPro"/>
</dbReference>
<dbReference type="InterPro" id="IPR000432">
    <property type="entry name" value="DNA_mismatch_repair_MutS_C"/>
</dbReference>
<dbReference type="SUPFAM" id="SSF48334">
    <property type="entry name" value="DNA repair protein MutS, domain III"/>
    <property type="match status" value="1"/>
</dbReference>
<evidence type="ECO:0000259" key="5">
    <source>
        <dbReference type="SMART" id="SM00533"/>
    </source>
</evidence>
<dbReference type="PANTHER" id="PTHR48466">
    <property type="entry name" value="OS10G0509000 PROTEIN-RELATED"/>
    <property type="match status" value="1"/>
</dbReference>
<dbReference type="KEGG" id="fnk:E1750_00635"/>
<evidence type="ECO:0000256" key="4">
    <source>
        <dbReference type="SAM" id="Coils"/>
    </source>
</evidence>
<dbReference type="SUPFAM" id="SSF52540">
    <property type="entry name" value="P-loop containing nucleoside triphosphate hydrolases"/>
    <property type="match status" value="1"/>
</dbReference>
<keyword evidence="1" id="KW-0547">Nucleotide-binding</keyword>
<evidence type="ECO:0000259" key="6">
    <source>
        <dbReference type="SMART" id="SM00534"/>
    </source>
</evidence>
<keyword evidence="4" id="KW-0175">Coiled coil</keyword>
<dbReference type="EMBL" id="CP037933">
    <property type="protein sequence ID" value="QBN17362.1"/>
    <property type="molecule type" value="Genomic_DNA"/>
</dbReference>
<dbReference type="InterPro" id="IPR027417">
    <property type="entry name" value="P-loop_NTPase"/>
</dbReference>
<evidence type="ECO:0000256" key="3">
    <source>
        <dbReference type="ARBA" id="ARBA00023125"/>
    </source>
</evidence>
<feature type="coiled-coil region" evidence="4">
    <location>
        <begin position="523"/>
        <end position="585"/>
    </location>
</feature>
<evidence type="ECO:0000256" key="2">
    <source>
        <dbReference type="ARBA" id="ARBA00022840"/>
    </source>
</evidence>
<accession>A0A4V1AGA5</accession>
<keyword evidence="3" id="KW-0238">DNA-binding</keyword>
<feature type="domain" description="DNA mismatch repair proteins mutS family" evidence="6">
    <location>
        <begin position="335"/>
        <end position="520"/>
    </location>
</feature>
<dbReference type="RefSeq" id="WP_133274893.1">
    <property type="nucleotide sequence ID" value="NZ_CP037933.1"/>
</dbReference>
<dbReference type="InterPro" id="IPR007696">
    <property type="entry name" value="DNA_mismatch_repair_MutS_core"/>
</dbReference>
<dbReference type="Gene3D" id="3.40.50.300">
    <property type="entry name" value="P-loop containing nucleotide triphosphate hydrolases"/>
    <property type="match status" value="1"/>
</dbReference>
<proteinExistence type="predicted"/>
<dbReference type="SMART" id="SM00534">
    <property type="entry name" value="MUTSac"/>
    <property type="match status" value="1"/>
</dbReference>
<feature type="domain" description="DNA mismatch repair protein MutS core" evidence="5">
    <location>
        <begin position="12"/>
        <end position="316"/>
    </location>
</feature>
<dbReference type="Pfam" id="PF00488">
    <property type="entry name" value="MutS_V"/>
    <property type="match status" value="1"/>
</dbReference>
<dbReference type="GO" id="GO:0006298">
    <property type="term" value="P:mismatch repair"/>
    <property type="evidence" value="ECO:0007669"/>
    <property type="project" value="InterPro"/>
</dbReference>
<dbReference type="InterPro" id="IPR005747">
    <property type="entry name" value="MutS2"/>
</dbReference>
<dbReference type="InterPro" id="IPR045076">
    <property type="entry name" value="MutS"/>
</dbReference>
<reference evidence="8" key="1">
    <citation type="submission" date="2019-03" db="EMBL/GenBank/DDBJ databases">
        <title>Flavobacterium sp.</title>
        <authorList>
            <person name="Kim H."/>
        </authorList>
    </citation>
    <scope>NUCLEOTIDE SEQUENCE [LARGE SCALE GENOMIC DNA]</scope>
    <source>
        <strain evidence="8">GS13</strain>
    </source>
</reference>
<dbReference type="OrthoDB" id="9808166at2"/>
<dbReference type="AlphaFoldDB" id="A0A4V1AGA5"/>
<organism evidence="7 8">
    <name type="scientific">Flavobacterium nackdongense</name>
    <dbReference type="NCBI Taxonomy" id="2547394"/>
    <lineage>
        <taxon>Bacteria</taxon>
        <taxon>Pseudomonadati</taxon>
        <taxon>Bacteroidota</taxon>
        <taxon>Flavobacteriia</taxon>
        <taxon>Flavobacteriales</taxon>
        <taxon>Flavobacteriaceae</taxon>
        <taxon>Flavobacterium</taxon>
    </lineage>
</organism>
<dbReference type="GO" id="GO:0030983">
    <property type="term" value="F:mismatched DNA binding"/>
    <property type="evidence" value="ECO:0007669"/>
    <property type="project" value="InterPro"/>
</dbReference>
<keyword evidence="8" id="KW-1185">Reference proteome</keyword>
<dbReference type="GO" id="GO:0005524">
    <property type="term" value="F:ATP binding"/>
    <property type="evidence" value="ECO:0007669"/>
    <property type="project" value="UniProtKB-KW"/>
</dbReference>
<dbReference type="GO" id="GO:0004519">
    <property type="term" value="F:endonuclease activity"/>
    <property type="evidence" value="ECO:0007669"/>
    <property type="project" value="InterPro"/>
</dbReference>
<keyword evidence="2" id="KW-0067">ATP-binding</keyword>
<sequence>MISITEKTLQDLQFPTVLETVSAICNTDIGKQKALEITPFRDKESLMNALMQTSEYVSSFQNNNAIPNHGFDAITYEIKFLAIEDSFLEVGSFRKIATLSETTNFMLNYFKKFEDYYPYLNKKASEIQITKEISSLIDMVVDKYGEIKDNASPDLLNIRRDMNVVRGKVNQSFGMALTQYNSLGYLDDIRESFVQNRRVLAVLAMYRRKVKGSILGSSKTGSIAYIEPETTLKYSRELSNLEYEEKEEIARILKQLSNYIRPFLPLLIQYQDFLSDIDVIAAKAKYANRINGILPTITEDRRLFFRDAFHPILYLNNKQKNEVTHPQTFELNQEKRIIVISGPNAGGKTISLKTVGLLQLMLQSGMLIPVHERSETFLFDRILTDIGDNQSIENHLSTYSYRLKNMNYFLKKCNKKTMFLIDEFGTGSDPELGGALAEIFLEEFYHREAFGIITTHYSNLKLLANELPFAINANMLFDEKTLEPIYKLVLGQAGSSFTFEVAQKNGIPFSLINRAKKKIEGGKVRFDKTIATLQKERSKLEKTSINLKEEEIRAREESKKMENINEKIKQKLESYQELYDSKQKTIYIGQKIEDIAQKYFNNKNKKDLIGEFLKIIEIENSKRIKATPKEAKAIMEKKKEVVKEIEVKVEEIRVAKKEKKLKPIIEKPKPILKVGDRVRMFDGKAVGSIDSIEKNKATVNYGVFTSKVSLDLLEFVETGKK</sequence>